<sequence>MPIGPPVPERAQLLLAQLERYGSRENGQLAIGRRLLQEHPDLPLTGFAISSSMCPEPGRPLHSLILRVGEHDTDGITAWARALGTEPVIDGARHRLDTVLDGIGIWGSATIPEADYDMDQAVFVPSGDDVSFTLRGLLVTEIGEDGDLLFSGHPPVREVLAATSAYYRHICGQRLRAFDGRDLADSIARGWCRFVAYPTRTDWRIRSASEDTPGALPVTWMYAQEGDTQDLGDPVHCPACGRSSRGLDYDHVTGQRVHLCPSPDCRHQWPVDDSPASPEADHAATKQDQHAALAAS</sequence>
<protein>
    <submittedName>
        <fullName evidence="2">Uncharacterized protein</fullName>
    </submittedName>
</protein>
<feature type="compositionally biased region" description="Basic and acidic residues" evidence="1">
    <location>
        <begin position="279"/>
        <end position="289"/>
    </location>
</feature>
<evidence type="ECO:0000313" key="3">
    <source>
        <dbReference type="Proteomes" id="UP001595839"/>
    </source>
</evidence>
<keyword evidence="3" id="KW-1185">Reference proteome</keyword>
<accession>A0ABV9B1P3</accession>
<evidence type="ECO:0000256" key="1">
    <source>
        <dbReference type="SAM" id="MobiDB-lite"/>
    </source>
</evidence>
<proteinExistence type="predicted"/>
<reference evidence="3" key="1">
    <citation type="journal article" date="2019" name="Int. J. Syst. Evol. Microbiol.">
        <title>The Global Catalogue of Microorganisms (GCM) 10K type strain sequencing project: providing services to taxonomists for standard genome sequencing and annotation.</title>
        <authorList>
            <consortium name="The Broad Institute Genomics Platform"/>
            <consortium name="The Broad Institute Genome Sequencing Center for Infectious Disease"/>
            <person name="Wu L."/>
            <person name="Ma J."/>
        </authorList>
    </citation>
    <scope>NUCLEOTIDE SEQUENCE [LARGE SCALE GENOMIC DNA]</scope>
    <source>
        <strain evidence="3">CGMCC 4.7177</strain>
    </source>
</reference>
<dbReference type="EMBL" id="JBHSFK010000040">
    <property type="protein sequence ID" value="MFC4506153.1"/>
    <property type="molecule type" value="Genomic_DNA"/>
</dbReference>
<evidence type="ECO:0000313" key="2">
    <source>
        <dbReference type="EMBL" id="MFC4506153.1"/>
    </source>
</evidence>
<gene>
    <name evidence="2" type="ORF">ACFPIH_43055</name>
</gene>
<organism evidence="2 3">
    <name type="scientific">Streptomyces vulcanius</name>
    <dbReference type="NCBI Taxonomy" id="1441876"/>
    <lineage>
        <taxon>Bacteria</taxon>
        <taxon>Bacillati</taxon>
        <taxon>Actinomycetota</taxon>
        <taxon>Actinomycetes</taxon>
        <taxon>Kitasatosporales</taxon>
        <taxon>Streptomycetaceae</taxon>
        <taxon>Streptomyces</taxon>
    </lineage>
</organism>
<dbReference type="RefSeq" id="WP_381183605.1">
    <property type="nucleotide sequence ID" value="NZ_JBHSFK010000040.1"/>
</dbReference>
<comment type="caution">
    <text evidence="2">The sequence shown here is derived from an EMBL/GenBank/DDBJ whole genome shotgun (WGS) entry which is preliminary data.</text>
</comment>
<feature type="region of interest" description="Disordered" evidence="1">
    <location>
        <begin position="270"/>
        <end position="296"/>
    </location>
</feature>
<dbReference type="Proteomes" id="UP001595839">
    <property type="component" value="Unassembled WGS sequence"/>
</dbReference>
<name>A0ABV9B1P3_9ACTN</name>